<dbReference type="EMBL" id="ADBL01002295">
    <property type="status" value="NOT_ANNOTATED_CDS"/>
    <property type="molecule type" value="Genomic_DNA"/>
</dbReference>
<evidence type="ECO:0000313" key="6">
    <source>
        <dbReference type="EMBL" id="KLU90396.1"/>
    </source>
</evidence>
<keyword evidence="1" id="KW-0596">Phosphopantetheine</keyword>
<evidence type="ECO:0000256" key="1">
    <source>
        <dbReference type="ARBA" id="ARBA00022450"/>
    </source>
</evidence>
<keyword evidence="2" id="KW-0597">Phosphoprotein</keyword>
<evidence type="ECO:0000256" key="4">
    <source>
        <dbReference type="SAM" id="MobiDB-lite"/>
    </source>
</evidence>
<dbReference type="Gene3D" id="3.40.47.10">
    <property type="match status" value="1"/>
</dbReference>
<dbReference type="EMBL" id="GL876975">
    <property type="protein sequence ID" value="KLU90396.1"/>
    <property type="molecule type" value="Genomic_DNA"/>
</dbReference>
<evidence type="ECO:0000313" key="8">
    <source>
        <dbReference type="Proteomes" id="UP000011715"/>
    </source>
</evidence>
<dbReference type="GO" id="GO:0044550">
    <property type="term" value="P:secondary metabolite biosynthetic process"/>
    <property type="evidence" value="ECO:0007669"/>
    <property type="project" value="TreeGrafter"/>
</dbReference>
<dbReference type="VEuPathDB" id="FungiDB:MAPG_10250"/>
<name>A0A0C4EC36_MAGP6</name>
<protein>
    <recommendedName>
        <fullName evidence="5">Ketosynthase family 3 (KS3) domain-containing protein</fullName>
    </recommendedName>
</protein>
<dbReference type="AlphaFoldDB" id="A0A0C4EC36"/>
<dbReference type="GO" id="GO:0004312">
    <property type="term" value="F:fatty acid synthase activity"/>
    <property type="evidence" value="ECO:0007669"/>
    <property type="project" value="TreeGrafter"/>
</dbReference>
<reference evidence="6" key="3">
    <citation type="submission" date="2011-03" db="EMBL/GenBank/DDBJ databases">
        <title>Annotation of Magnaporthe poae ATCC 64411.</title>
        <authorList>
            <person name="Ma L.-J."/>
            <person name="Dead R."/>
            <person name="Young S.K."/>
            <person name="Zeng Q."/>
            <person name="Gargeya S."/>
            <person name="Fitzgerald M."/>
            <person name="Haas B."/>
            <person name="Abouelleil A."/>
            <person name="Alvarado L."/>
            <person name="Arachchi H.M."/>
            <person name="Berlin A."/>
            <person name="Brown A."/>
            <person name="Chapman S.B."/>
            <person name="Chen Z."/>
            <person name="Dunbar C."/>
            <person name="Freedman E."/>
            <person name="Gearin G."/>
            <person name="Gellesch M."/>
            <person name="Goldberg J."/>
            <person name="Griggs A."/>
            <person name="Gujja S."/>
            <person name="Heiman D."/>
            <person name="Howarth C."/>
            <person name="Larson L."/>
            <person name="Lui A."/>
            <person name="MacDonald P.J.P."/>
            <person name="Mehta T."/>
            <person name="Montmayeur A."/>
            <person name="Murphy C."/>
            <person name="Neiman D."/>
            <person name="Pearson M."/>
            <person name="Priest M."/>
            <person name="Roberts A."/>
            <person name="Saif S."/>
            <person name="Shea T."/>
            <person name="Shenoy N."/>
            <person name="Sisk P."/>
            <person name="Stolte C."/>
            <person name="Sykes S."/>
            <person name="Yandava C."/>
            <person name="Wortman J."/>
            <person name="Nusbaum C."/>
            <person name="Birren B."/>
        </authorList>
    </citation>
    <scope>NUCLEOTIDE SEQUENCE</scope>
    <source>
        <strain evidence="6">ATCC 64411</strain>
    </source>
</reference>
<dbReference type="Pfam" id="PF02801">
    <property type="entry name" value="Ketoacyl-synt_C"/>
    <property type="match status" value="1"/>
</dbReference>
<reference evidence="7" key="4">
    <citation type="journal article" date="2015" name="G3 (Bethesda)">
        <title>Genome sequences of three phytopathogenic species of the Magnaporthaceae family of fungi.</title>
        <authorList>
            <person name="Okagaki L.H."/>
            <person name="Nunes C.C."/>
            <person name="Sailsbery J."/>
            <person name="Clay B."/>
            <person name="Brown D."/>
            <person name="John T."/>
            <person name="Oh Y."/>
            <person name="Young N."/>
            <person name="Fitzgerald M."/>
            <person name="Haas B.J."/>
            <person name="Zeng Q."/>
            <person name="Young S."/>
            <person name="Adiconis X."/>
            <person name="Fan L."/>
            <person name="Levin J.Z."/>
            <person name="Mitchell T.K."/>
            <person name="Okubara P.A."/>
            <person name="Farman M.L."/>
            <person name="Kohn L.M."/>
            <person name="Birren B."/>
            <person name="Ma L.-J."/>
            <person name="Dean R.A."/>
        </authorList>
    </citation>
    <scope>NUCLEOTIDE SEQUENCE</scope>
    <source>
        <strain evidence="7">ATCC 64411 / 73-15</strain>
    </source>
</reference>
<evidence type="ECO:0000259" key="5">
    <source>
        <dbReference type="PROSITE" id="PS52004"/>
    </source>
</evidence>
<reference evidence="6" key="1">
    <citation type="submission" date="2010-05" db="EMBL/GenBank/DDBJ databases">
        <title>The Genome Sequence of Magnaporthe poae strain ATCC 64411.</title>
        <authorList>
            <consortium name="The Broad Institute Genome Sequencing Platform"/>
            <consortium name="Broad Institute Genome Sequencing Center for Infectious Disease"/>
            <person name="Ma L.-J."/>
            <person name="Dead R."/>
            <person name="Young S."/>
            <person name="Zeng Q."/>
            <person name="Koehrsen M."/>
            <person name="Alvarado L."/>
            <person name="Berlin A."/>
            <person name="Chapman S.B."/>
            <person name="Chen Z."/>
            <person name="Freedman E."/>
            <person name="Gellesch M."/>
            <person name="Goldberg J."/>
            <person name="Griggs A."/>
            <person name="Gujja S."/>
            <person name="Heilman E.R."/>
            <person name="Heiman D."/>
            <person name="Hepburn T."/>
            <person name="Howarth C."/>
            <person name="Jen D."/>
            <person name="Larson L."/>
            <person name="Mehta T."/>
            <person name="Neiman D."/>
            <person name="Pearson M."/>
            <person name="Roberts A."/>
            <person name="Saif S."/>
            <person name="Shea T."/>
            <person name="Shenoy N."/>
            <person name="Sisk P."/>
            <person name="Stolte C."/>
            <person name="Sykes S."/>
            <person name="Walk T."/>
            <person name="White J."/>
            <person name="Yandava C."/>
            <person name="Haas B."/>
            <person name="Nusbaum C."/>
            <person name="Birren B."/>
        </authorList>
    </citation>
    <scope>NUCLEOTIDE SEQUENCE</scope>
    <source>
        <strain evidence="6">ATCC 64411</strain>
    </source>
</reference>
<dbReference type="PANTHER" id="PTHR43775">
    <property type="entry name" value="FATTY ACID SYNTHASE"/>
    <property type="match status" value="1"/>
</dbReference>
<dbReference type="PANTHER" id="PTHR43775:SF20">
    <property type="entry name" value="HYBRID PKS-NRPS SYNTHETASE APDA"/>
    <property type="match status" value="1"/>
</dbReference>
<dbReference type="InterPro" id="IPR050091">
    <property type="entry name" value="PKS_NRPS_Biosynth_Enz"/>
</dbReference>
<evidence type="ECO:0000256" key="3">
    <source>
        <dbReference type="ARBA" id="ARBA00022679"/>
    </source>
</evidence>
<organism evidence="7 8">
    <name type="scientific">Magnaporthiopsis poae (strain ATCC 64411 / 73-15)</name>
    <name type="common">Kentucky bluegrass fungus</name>
    <name type="synonym">Magnaporthe poae</name>
    <dbReference type="NCBI Taxonomy" id="644358"/>
    <lineage>
        <taxon>Eukaryota</taxon>
        <taxon>Fungi</taxon>
        <taxon>Dikarya</taxon>
        <taxon>Ascomycota</taxon>
        <taxon>Pezizomycotina</taxon>
        <taxon>Sordariomycetes</taxon>
        <taxon>Sordariomycetidae</taxon>
        <taxon>Magnaporthales</taxon>
        <taxon>Magnaporthaceae</taxon>
        <taxon>Magnaporthiopsis</taxon>
    </lineage>
</organism>
<dbReference type="InterPro" id="IPR016039">
    <property type="entry name" value="Thiolase-like"/>
</dbReference>
<dbReference type="InterPro" id="IPR014031">
    <property type="entry name" value="Ketoacyl_synth_C"/>
</dbReference>
<dbReference type="EnsemblFungi" id="MAPG_10250T0">
    <property type="protein sequence ID" value="MAPG_10250T0"/>
    <property type="gene ID" value="MAPG_10250"/>
</dbReference>
<keyword evidence="8" id="KW-1185">Reference proteome</keyword>
<evidence type="ECO:0000313" key="7">
    <source>
        <dbReference type="EnsemblFungi" id="MAPG_10250T0"/>
    </source>
</evidence>
<sequence length="158" mass="16808">MPSARAQAALIRSTYARAGLDINRPEDRSQFFHTHGTGTPAGDPQEAEAISQPSTHNRARAARTTTRTSFIEGTAGLASLISTSLALQHSIIPTNMHFKPSTPRSNHFTLTFVSLPSAFRGQSRGRASLAVPASTASVGFDGTNAHAILEAYQPPLQV</sequence>
<gene>
    <name evidence="6" type="ORF">MAPG_10250</name>
</gene>
<dbReference type="eggNOG" id="KOG1202">
    <property type="taxonomic scope" value="Eukaryota"/>
</dbReference>
<dbReference type="SUPFAM" id="SSF53901">
    <property type="entry name" value="Thiolase-like"/>
    <property type="match status" value="1"/>
</dbReference>
<dbReference type="GO" id="GO:0006633">
    <property type="term" value="P:fatty acid biosynthetic process"/>
    <property type="evidence" value="ECO:0007669"/>
    <property type="project" value="TreeGrafter"/>
</dbReference>
<dbReference type="OrthoDB" id="329835at2759"/>
<reference evidence="7" key="5">
    <citation type="submission" date="2015-06" db="UniProtKB">
        <authorList>
            <consortium name="EnsemblFungi"/>
        </authorList>
    </citation>
    <scope>IDENTIFICATION</scope>
    <source>
        <strain evidence="7">ATCC 64411</strain>
    </source>
</reference>
<dbReference type="InterPro" id="IPR020841">
    <property type="entry name" value="PKS_Beta-ketoAc_synthase_dom"/>
</dbReference>
<reference evidence="8" key="2">
    <citation type="submission" date="2010-05" db="EMBL/GenBank/DDBJ databases">
        <title>The genome sequence of Magnaporthe poae strain ATCC 64411.</title>
        <authorList>
            <person name="Ma L.-J."/>
            <person name="Dead R."/>
            <person name="Young S."/>
            <person name="Zeng Q."/>
            <person name="Koehrsen M."/>
            <person name="Alvarado L."/>
            <person name="Berlin A."/>
            <person name="Chapman S.B."/>
            <person name="Chen Z."/>
            <person name="Freedman E."/>
            <person name="Gellesch M."/>
            <person name="Goldberg J."/>
            <person name="Griggs A."/>
            <person name="Gujja S."/>
            <person name="Heilman E.R."/>
            <person name="Heiman D."/>
            <person name="Hepburn T."/>
            <person name="Howarth C."/>
            <person name="Jen D."/>
            <person name="Larson L."/>
            <person name="Mehta T."/>
            <person name="Neiman D."/>
            <person name="Pearson M."/>
            <person name="Roberts A."/>
            <person name="Saif S."/>
            <person name="Shea T."/>
            <person name="Shenoy N."/>
            <person name="Sisk P."/>
            <person name="Stolte C."/>
            <person name="Sykes S."/>
            <person name="Walk T."/>
            <person name="White J."/>
            <person name="Yandava C."/>
            <person name="Haas B."/>
            <person name="Nusbaum C."/>
            <person name="Birren B."/>
        </authorList>
    </citation>
    <scope>NUCLEOTIDE SEQUENCE [LARGE SCALE GENOMIC DNA]</scope>
    <source>
        <strain evidence="8">ATCC 64411 / 73-15</strain>
    </source>
</reference>
<dbReference type="STRING" id="644358.A0A0C4EC36"/>
<evidence type="ECO:0000256" key="2">
    <source>
        <dbReference type="ARBA" id="ARBA00022553"/>
    </source>
</evidence>
<dbReference type="Proteomes" id="UP000011715">
    <property type="component" value="Unassembled WGS sequence"/>
</dbReference>
<keyword evidence="3" id="KW-0808">Transferase</keyword>
<feature type="region of interest" description="Disordered" evidence="4">
    <location>
        <begin position="22"/>
        <end position="64"/>
    </location>
</feature>
<accession>A0A0C4EC36</accession>
<dbReference type="PROSITE" id="PS52004">
    <property type="entry name" value="KS3_2"/>
    <property type="match status" value="1"/>
</dbReference>
<proteinExistence type="predicted"/>
<feature type="domain" description="Ketosynthase family 3 (KS3)" evidence="5">
    <location>
        <begin position="1"/>
        <end position="151"/>
    </location>
</feature>